<organism evidence="12 13">
    <name type="scientific">Melissococcus plutonius</name>
    <dbReference type="NCBI Taxonomy" id="33970"/>
    <lineage>
        <taxon>Bacteria</taxon>
        <taxon>Bacillati</taxon>
        <taxon>Bacillota</taxon>
        <taxon>Bacilli</taxon>
        <taxon>Lactobacillales</taxon>
        <taxon>Enterococcaceae</taxon>
        <taxon>Melissococcus</taxon>
    </lineage>
</organism>
<comment type="function">
    <text evidence="5 6">Catalyzes the reduction of 1-pyrroline-5-carboxylate (PCA) to L-proline.</text>
</comment>
<accession>A0A2Z5Y135</accession>
<evidence type="ECO:0000256" key="9">
    <source>
        <dbReference type="RuleBase" id="RU003903"/>
    </source>
</evidence>
<evidence type="ECO:0000313" key="13">
    <source>
        <dbReference type="Proteomes" id="UP000269226"/>
    </source>
</evidence>
<dbReference type="InterPro" id="IPR028939">
    <property type="entry name" value="P5C_Rdtase_cat_N"/>
</dbReference>
<name>A0A2Z5Y135_9ENTE</name>
<keyword evidence="4 6" id="KW-0560">Oxidoreductase</keyword>
<dbReference type="InterPro" id="IPR053790">
    <property type="entry name" value="P5CR-like_CS"/>
</dbReference>
<dbReference type="InterPro" id="IPR008927">
    <property type="entry name" value="6-PGluconate_DH-like_C_sf"/>
</dbReference>
<comment type="similarity">
    <text evidence="1 6 9">Belongs to the pyrroline-5-carboxylate reductase family.</text>
</comment>
<dbReference type="Gene3D" id="1.10.3730.10">
    <property type="entry name" value="ProC C-terminal domain-like"/>
    <property type="match status" value="1"/>
</dbReference>
<evidence type="ECO:0000256" key="5">
    <source>
        <dbReference type="ARBA" id="ARBA00058118"/>
    </source>
</evidence>
<comment type="pathway">
    <text evidence="6 9">Amino-acid biosynthesis; L-proline biosynthesis; L-proline from L-glutamate 5-semialdehyde: step 1/1.</text>
</comment>
<evidence type="ECO:0000256" key="8">
    <source>
        <dbReference type="PIRSR" id="PIRSR000193-1"/>
    </source>
</evidence>
<dbReference type="SUPFAM" id="SSF51735">
    <property type="entry name" value="NAD(P)-binding Rossmann-fold domains"/>
    <property type="match status" value="1"/>
</dbReference>
<keyword evidence="6" id="KW-0963">Cytoplasm</keyword>
<evidence type="ECO:0000313" key="12">
    <source>
        <dbReference type="EMBL" id="BBC60511.1"/>
    </source>
</evidence>
<proteinExistence type="inferred from homology"/>
<dbReference type="SUPFAM" id="SSF48179">
    <property type="entry name" value="6-phosphogluconate dehydrogenase C-terminal domain-like"/>
    <property type="match status" value="1"/>
</dbReference>
<evidence type="ECO:0000256" key="2">
    <source>
        <dbReference type="ARBA" id="ARBA00022650"/>
    </source>
</evidence>
<comment type="catalytic activity">
    <reaction evidence="6">
        <text>L-proline + NAD(+) = (S)-1-pyrroline-5-carboxylate + NADH + 2 H(+)</text>
        <dbReference type="Rhea" id="RHEA:14105"/>
        <dbReference type="ChEBI" id="CHEBI:15378"/>
        <dbReference type="ChEBI" id="CHEBI:17388"/>
        <dbReference type="ChEBI" id="CHEBI:57540"/>
        <dbReference type="ChEBI" id="CHEBI:57945"/>
        <dbReference type="ChEBI" id="CHEBI:60039"/>
        <dbReference type="EC" id="1.5.1.2"/>
    </reaction>
</comment>
<comment type="subcellular location">
    <subcellularLocation>
        <location evidence="6">Cytoplasm</location>
    </subcellularLocation>
</comment>
<dbReference type="PANTHER" id="PTHR11645:SF0">
    <property type="entry name" value="PYRROLINE-5-CARBOXYLATE REDUCTASE 3"/>
    <property type="match status" value="1"/>
</dbReference>
<comment type="catalytic activity">
    <reaction evidence="6 9">
        <text>L-proline + NADP(+) = (S)-1-pyrroline-5-carboxylate + NADPH + 2 H(+)</text>
        <dbReference type="Rhea" id="RHEA:14109"/>
        <dbReference type="ChEBI" id="CHEBI:15378"/>
        <dbReference type="ChEBI" id="CHEBI:17388"/>
        <dbReference type="ChEBI" id="CHEBI:57783"/>
        <dbReference type="ChEBI" id="CHEBI:58349"/>
        <dbReference type="ChEBI" id="CHEBI:60039"/>
        <dbReference type="EC" id="1.5.1.2"/>
    </reaction>
</comment>
<dbReference type="Proteomes" id="UP000269226">
    <property type="component" value="Chromosome"/>
</dbReference>
<dbReference type="EMBL" id="AP018492">
    <property type="protein sequence ID" value="BBC60511.1"/>
    <property type="molecule type" value="Genomic_DNA"/>
</dbReference>
<evidence type="ECO:0000256" key="4">
    <source>
        <dbReference type="ARBA" id="ARBA00023002"/>
    </source>
</evidence>
<keyword evidence="3 6" id="KW-0521">NADP</keyword>
<dbReference type="GeneID" id="57042934"/>
<feature type="domain" description="Pyrroline-5-carboxylate reductase catalytic N-terminal" evidence="10">
    <location>
        <begin position="2"/>
        <end position="95"/>
    </location>
</feature>
<evidence type="ECO:0000256" key="6">
    <source>
        <dbReference type="HAMAP-Rule" id="MF_01925"/>
    </source>
</evidence>
<dbReference type="GO" id="GO:0004735">
    <property type="term" value="F:pyrroline-5-carboxylate reductase activity"/>
    <property type="evidence" value="ECO:0007669"/>
    <property type="project" value="UniProtKB-UniRule"/>
</dbReference>
<feature type="binding site" evidence="8">
    <location>
        <begin position="5"/>
        <end position="10"/>
    </location>
    <ligand>
        <name>NADP(+)</name>
        <dbReference type="ChEBI" id="CHEBI:58349"/>
    </ligand>
</feature>
<dbReference type="UniPathway" id="UPA00098">
    <property type="reaction ID" value="UER00361"/>
</dbReference>
<gene>
    <name evidence="6" type="primary">proC</name>
    <name evidence="12" type="ORF">DAT561_0373</name>
</gene>
<evidence type="ECO:0000259" key="10">
    <source>
        <dbReference type="Pfam" id="PF03807"/>
    </source>
</evidence>
<dbReference type="Pfam" id="PF14748">
    <property type="entry name" value="P5CR_dimer"/>
    <property type="match status" value="1"/>
</dbReference>
<dbReference type="PROSITE" id="PS00521">
    <property type="entry name" value="P5CR"/>
    <property type="match status" value="1"/>
</dbReference>
<dbReference type="FunFam" id="1.10.3730.10:FF:000001">
    <property type="entry name" value="Pyrroline-5-carboxylate reductase"/>
    <property type="match status" value="1"/>
</dbReference>
<dbReference type="PIRSF" id="PIRSF000193">
    <property type="entry name" value="Pyrrol-5-carb_rd"/>
    <property type="match status" value="1"/>
</dbReference>
<dbReference type="HAMAP" id="MF_01925">
    <property type="entry name" value="P5C_reductase"/>
    <property type="match status" value="1"/>
</dbReference>
<evidence type="ECO:0000259" key="11">
    <source>
        <dbReference type="Pfam" id="PF14748"/>
    </source>
</evidence>
<dbReference type="AlphaFoldDB" id="A0A2Z5Y135"/>
<dbReference type="RefSeq" id="WP_015694580.1">
    <property type="nucleotide sequence ID" value="NZ_AP018492.1"/>
</dbReference>
<keyword evidence="2 6" id="KW-0641">Proline biosynthesis</keyword>
<evidence type="ECO:0000256" key="1">
    <source>
        <dbReference type="ARBA" id="ARBA00005525"/>
    </source>
</evidence>
<dbReference type="EC" id="1.5.1.2" evidence="6 7"/>
<dbReference type="InterPro" id="IPR029036">
    <property type="entry name" value="P5CR_dimer"/>
</dbReference>
<dbReference type="InterPro" id="IPR000304">
    <property type="entry name" value="Pyrroline-COOH_reductase"/>
</dbReference>
<dbReference type="InterPro" id="IPR036291">
    <property type="entry name" value="NAD(P)-bd_dom_sf"/>
</dbReference>
<keyword evidence="6 9" id="KW-0028">Amino-acid biosynthesis</keyword>
<dbReference type="GO" id="GO:0005737">
    <property type="term" value="C:cytoplasm"/>
    <property type="evidence" value="ECO:0007669"/>
    <property type="project" value="UniProtKB-SubCell"/>
</dbReference>
<dbReference type="Gene3D" id="3.40.50.720">
    <property type="entry name" value="NAD(P)-binding Rossmann-like Domain"/>
    <property type="match status" value="1"/>
</dbReference>
<protein>
    <recommendedName>
        <fullName evidence="6 7">Pyrroline-5-carboxylate reductase</fullName>
        <shortName evidence="6">P5C reductase</shortName>
        <shortName evidence="6">P5CR</shortName>
        <ecNumber evidence="6 7">1.5.1.2</ecNumber>
    </recommendedName>
    <alternativeName>
        <fullName evidence="6">PCA reductase</fullName>
    </alternativeName>
</protein>
<dbReference type="Pfam" id="PF03807">
    <property type="entry name" value="F420_oxidored"/>
    <property type="match status" value="1"/>
</dbReference>
<reference evidence="12 13" key="1">
    <citation type="submission" date="2018-01" db="EMBL/GenBank/DDBJ databases">
        <title>Whole genome sequence of Melissococcus plutonius DAT561.</title>
        <authorList>
            <person name="Okumura K."/>
            <person name="Takamatsu D."/>
            <person name="Okura M."/>
        </authorList>
    </citation>
    <scope>NUCLEOTIDE SEQUENCE [LARGE SCALE GENOMIC DNA]</scope>
    <source>
        <strain evidence="12 13">DAT561</strain>
    </source>
</reference>
<dbReference type="PANTHER" id="PTHR11645">
    <property type="entry name" value="PYRROLINE-5-CARBOXYLATE REDUCTASE"/>
    <property type="match status" value="1"/>
</dbReference>
<dbReference type="GO" id="GO:0055129">
    <property type="term" value="P:L-proline biosynthetic process"/>
    <property type="evidence" value="ECO:0007669"/>
    <property type="project" value="UniProtKB-UniRule"/>
</dbReference>
<dbReference type="NCBIfam" id="TIGR00112">
    <property type="entry name" value="proC"/>
    <property type="match status" value="1"/>
</dbReference>
<sequence>MIGIIGAGQMGGALIKGFIHSSKFSAKDILVKGGKSNTAKKLQEELQFNLTDTLNDFEDCQMIILATNNASILSVLTDLGDRIKEKQIPILSVAAGVSLKDMQEIMGEMYPLAHCIPNTPVQVNEGILAITYAETIESEKKQTMQAILSVLGRIVEVPEIQLDIFGTIAGCGPAFVDVFIEALSDAAVLHGMPRAISYEIAAQMMKGASKLALKTNQHPGELKDSVTSPGGTTIKGVVALEKNGFRHAVIDGINEIMK</sequence>
<evidence type="ECO:0000256" key="3">
    <source>
        <dbReference type="ARBA" id="ARBA00022857"/>
    </source>
</evidence>
<feature type="domain" description="Pyrroline-5-carboxylate reductase dimerisation" evidence="11">
    <location>
        <begin position="159"/>
        <end position="257"/>
    </location>
</feature>
<evidence type="ECO:0000256" key="7">
    <source>
        <dbReference type="NCBIfam" id="TIGR00112"/>
    </source>
</evidence>